<dbReference type="InterPro" id="IPR001304">
    <property type="entry name" value="C-type_lectin-like"/>
</dbReference>
<dbReference type="PROSITE" id="PS50041">
    <property type="entry name" value="C_TYPE_LECTIN_2"/>
    <property type="match status" value="1"/>
</dbReference>
<evidence type="ECO:0000313" key="6">
    <source>
        <dbReference type="WBParaSite" id="DME_0001076601-mRNA-1"/>
    </source>
</evidence>
<dbReference type="SMART" id="SM00034">
    <property type="entry name" value="CLECT"/>
    <property type="match status" value="1"/>
</dbReference>
<dbReference type="Pfam" id="PF00059">
    <property type="entry name" value="Lectin_C"/>
    <property type="match status" value="1"/>
</dbReference>
<dbReference type="SUPFAM" id="SSF81995">
    <property type="entry name" value="beta-sandwich domain of Sec23/24"/>
    <property type="match status" value="1"/>
</dbReference>
<evidence type="ECO:0000259" key="2">
    <source>
        <dbReference type="PROSITE" id="PS50041"/>
    </source>
</evidence>
<feature type="domain" description="C-type lectin" evidence="2">
    <location>
        <begin position="210"/>
        <end position="310"/>
    </location>
</feature>
<accession>A0A0N4URT4</accession>
<evidence type="ECO:0000256" key="1">
    <source>
        <dbReference type="SAM" id="MobiDB-lite"/>
    </source>
</evidence>
<name>A0A0N4URT4_DRAME</name>
<dbReference type="Gene3D" id="3.10.100.10">
    <property type="entry name" value="Mannose-Binding Protein A, subunit A"/>
    <property type="match status" value="1"/>
</dbReference>
<dbReference type="STRING" id="318479.A0A0N4URT4"/>
<dbReference type="InterPro" id="IPR016187">
    <property type="entry name" value="CTDL_fold"/>
</dbReference>
<dbReference type="Proteomes" id="UP000274756">
    <property type="component" value="Unassembled WGS sequence"/>
</dbReference>
<feature type="region of interest" description="Disordered" evidence="1">
    <location>
        <begin position="61"/>
        <end position="121"/>
    </location>
</feature>
<gene>
    <name evidence="3" type="ORF">DME_LOCUS4167</name>
</gene>
<dbReference type="OrthoDB" id="5860166at2759"/>
<dbReference type="EMBL" id="UYYG01000352">
    <property type="protein sequence ID" value="VDN54194.1"/>
    <property type="molecule type" value="Genomic_DNA"/>
</dbReference>
<feature type="compositionally biased region" description="Pro residues" evidence="1">
    <location>
        <begin position="65"/>
        <end position="118"/>
    </location>
</feature>
<protein>
    <submittedName>
        <fullName evidence="6">C-type lectin domain-containing protein</fullName>
    </submittedName>
</protein>
<proteinExistence type="predicted"/>
<dbReference type="CDD" id="cd00037">
    <property type="entry name" value="CLECT"/>
    <property type="match status" value="1"/>
</dbReference>
<evidence type="ECO:0000313" key="3">
    <source>
        <dbReference type="EMBL" id="VDN54194.1"/>
    </source>
</evidence>
<dbReference type="InterPro" id="IPR050111">
    <property type="entry name" value="C-type_lectin/snaclec_domain"/>
</dbReference>
<dbReference type="WBParaSite" id="DME_0001076601-mRNA-1">
    <property type="protein sequence ID" value="DME_0001076601-mRNA-1"/>
    <property type="gene ID" value="DME_0001076601"/>
</dbReference>
<dbReference type="InterPro" id="IPR016186">
    <property type="entry name" value="C-type_lectin-like/link_sf"/>
</dbReference>
<dbReference type="Proteomes" id="UP000038040">
    <property type="component" value="Unplaced"/>
</dbReference>
<dbReference type="PANTHER" id="PTHR22803">
    <property type="entry name" value="MANNOSE, PHOSPHOLIPASE, LECTIN RECEPTOR RELATED"/>
    <property type="match status" value="1"/>
</dbReference>
<reference evidence="3 5" key="2">
    <citation type="submission" date="2018-11" db="EMBL/GenBank/DDBJ databases">
        <authorList>
            <consortium name="Pathogen Informatics"/>
        </authorList>
    </citation>
    <scope>NUCLEOTIDE SEQUENCE [LARGE SCALE GENOMIC DNA]</scope>
</reference>
<keyword evidence="5" id="KW-1185">Reference proteome</keyword>
<evidence type="ECO:0000313" key="4">
    <source>
        <dbReference type="Proteomes" id="UP000038040"/>
    </source>
</evidence>
<dbReference type="AlphaFoldDB" id="A0A0N4URT4"/>
<reference evidence="6" key="1">
    <citation type="submission" date="2017-02" db="UniProtKB">
        <authorList>
            <consortium name="WormBaseParasite"/>
        </authorList>
    </citation>
    <scope>IDENTIFICATION</scope>
</reference>
<organism evidence="4 6">
    <name type="scientific">Dracunculus medinensis</name>
    <name type="common">Guinea worm</name>
    <dbReference type="NCBI Taxonomy" id="318479"/>
    <lineage>
        <taxon>Eukaryota</taxon>
        <taxon>Metazoa</taxon>
        <taxon>Ecdysozoa</taxon>
        <taxon>Nematoda</taxon>
        <taxon>Chromadorea</taxon>
        <taxon>Rhabditida</taxon>
        <taxon>Spirurina</taxon>
        <taxon>Dracunculoidea</taxon>
        <taxon>Dracunculidae</taxon>
        <taxon>Dracunculus</taxon>
    </lineage>
</organism>
<evidence type="ECO:0000313" key="5">
    <source>
        <dbReference type="Proteomes" id="UP000274756"/>
    </source>
</evidence>
<sequence length="326" mass="35593">MPTRIRIALPLTGFTTVLGSIKSPIAALRILSVSSSVVSQRYRSSMLALLLLCISADFSLQQGQQPPPPPPPLPPLRPLPPPPQQPQQPQPQQLPQPQQQPPQPQQQPPPPPALPALPPVQQRPDYENLLRDTIADCLSDYQCRVFEHCVVGKCIRDTRACPGGTCPAGMVCVAGRCLPDPLIATTESILGRLKEECPSPWTFSQQFNACYYVGRGSYNFFTASAECRRLGGTVASIGSSEEMTYVNGLVGSGAYWIGYHHTRFSSNWEDGSPVGFTNYRRGQPDGCCGGAGCTLVNYRSNLGEWDDAGCHVIWRTPTYAVCKKPR</sequence>
<dbReference type="SUPFAM" id="SSF56436">
    <property type="entry name" value="C-type lectin-like"/>
    <property type="match status" value="1"/>
</dbReference>